<feature type="non-terminal residue" evidence="2">
    <location>
        <position position="49"/>
    </location>
</feature>
<dbReference type="EMBL" id="CAJNOC010014450">
    <property type="protein sequence ID" value="CAF1161015.1"/>
    <property type="molecule type" value="Genomic_DNA"/>
</dbReference>
<name>A0A814TEE6_9BILA</name>
<feature type="region of interest" description="Disordered" evidence="1">
    <location>
        <begin position="23"/>
        <end position="49"/>
    </location>
</feature>
<accession>A0A814TEE6</accession>
<evidence type="ECO:0000256" key="1">
    <source>
        <dbReference type="SAM" id="MobiDB-lite"/>
    </source>
</evidence>
<dbReference type="OrthoDB" id="275057at2759"/>
<feature type="compositionally biased region" description="Basic and acidic residues" evidence="1">
    <location>
        <begin position="29"/>
        <end position="49"/>
    </location>
</feature>
<protein>
    <submittedName>
        <fullName evidence="2">Uncharacterized protein</fullName>
    </submittedName>
</protein>
<proteinExistence type="predicted"/>
<dbReference type="AlphaFoldDB" id="A0A814TEE6"/>
<organism evidence="2 3">
    <name type="scientific">Brachionus calyciflorus</name>
    <dbReference type="NCBI Taxonomy" id="104777"/>
    <lineage>
        <taxon>Eukaryota</taxon>
        <taxon>Metazoa</taxon>
        <taxon>Spiralia</taxon>
        <taxon>Gnathifera</taxon>
        <taxon>Rotifera</taxon>
        <taxon>Eurotatoria</taxon>
        <taxon>Monogononta</taxon>
        <taxon>Pseudotrocha</taxon>
        <taxon>Ploima</taxon>
        <taxon>Brachionidae</taxon>
        <taxon>Brachionus</taxon>
    </lineage>
</organism>
<gene>
    <name evidence="2" type="ORF">OXX778_LOCUS23594</name>
</gene>
<keyword evidence="3" id="KW-1185">Reference proteome</keyword>
<evidence type="ECO:0000313" key="2">
    <source>
        <dbReference type="EMBL" id="CAF1161015.1"/>
    </source>
</evidence>
<sequence length="49" mass="5320">YKTAIETAILLLRIDDIVSGAKKASTLNEKSDASGQNKKDEEEAAPKEE</sequence>
<comment type="caution">
    <text evidence="2">The sequence shown here is derived from an EMBL/GenBank/DDBJ whole genome shotgun (WGS) entry which is preliminary data.</text>
</comment>
<reference evidence="2" key="1">
    <citation type="submission" date="2021-02" db="EMBL/GenBank/DDBJ databases">
        <authorList>
            <person name="Nowell W R."/>
        </authorList>
    </citation>
    <scope>NUCLEOTIDE SEQUENCE</scope>
    <source>
        <strain evidence="2">Ploen Becks lab</strain>
    </source>
</reference>
<evidence type="ECO:0000313" key="3">
    <source>
        <dbReference type="Proteomes" id="UP000663879"/>
    </source>
</evidence>
<dbReference type="Proteomes" id="UP000663879">
    <property type="component" value="Unassembled WGS sequence"/>
</dbReference>